<evidence type="ECO:0000313" key="1">
    <source>
        <dbReference type="EMBL" id="HFI90295.1"/>
    </source>
</evidence>
<gene>
    <name evidence="1" type="ORF">ENS31_02055</name>
</gene>
<proteinExistence type="predicted"/>
<accession>A0A7V2ZHY4</accession>
<name>A0A7V2ZHY4_9BACT</name>
<organism evidence="1">
    <name type="scientific">Ignavibacterium album</name>
    <dbReference type="NCBI Taxonomy" id="591197"/>
    <lineage>
        <taxon>Bacteria</taxon>
        <taxon>Pseudomonadati</taxon>
        <taxon>Ignavibacteriota</taxon>
        <taxon>Ignavibacteria</taxon>
        <taxon>Ignavibacteriales</taxon>
        <taxon>Ignavibacteriaceae</taxon>
        <taxon>Ignavibacterium</taxon>
    </lineage>
</organism>
<dbReference type="AlphaFoldDB" id="A0A7V2ZHY4"/>
<dbReference type="EMBL" id="DSUJ01000008">
    <property type="protein sequence ID" value="HFI90295.1"/>
    <property type="molecule type" value="Genomic_DNA"/>
</dbReference>
<reference evidence="1" key="1">
    <citation type="journal article" date="2020" name="mSystems">
        <title>Genome- and Community-Level Interaction Insights into Carbon Utilization and Element Cycling Functions of Hydrothermarchaeota in Hydrothermal Sediment.</title>
        <authorList>
            <person name="Zhou Z."/>
            <person name="Liu Y."/>
            <person name="Xu W."/>
            <person name="Pan J."/>
            <person name="Luo Z.H."/>
            <person name="Li M."/>
        </authorList>
    </citation>
    <scope>NUCLEOTIDE SEQUENCE [LARGE SCALE GENOMIC DNA]</scope>
    <source>
        <strain evidence="1">SpSt-479</strain>
    </source>
</reference>
<sequence>MFNFQDNRYGPGLQRRTYKFDPDKTYNITLQQSGEYAYFTYGGFYDNATGSYVPMQYVGTTLDGILGSDLGAASIYDYSQDYPNGLYHNDSKYRLRIKRNVPSGTEIIMSVFDGQETINYHTKVEVPTFTIESITDQDTLLHYYSREIEFRLNFQHNCQLDGYGGAYPEGIKFNVEIIQGQEYGNLYYPGTVAEPEQSGIIITNLEDEYGIGISNYSIKYKADGQQPDINTPGIVTIRCSSNDLDIAPVEVSFPVAYNEDPPEEGGIILVDFNKESFSPGDTATTNCKWLTAYNELLDFPAEQSFNVEITGGSEFGMLLDPNTGTIADNLQGVSNGFKVITSTSIPYDSVVIRLKVNTTVEMNNSSRMITNQNQKPEIKENNKADIDDNTQTITPNIFIIGGEEIVGYGDVVVRVEE</sequence>
<comment type="caution">
    <text evidence="1">The sequence shown here is derived from an EMBL/GenBank/DDBJ whole genome shotgun (WGS) entry which is preliminary data.</text>
</comment>
<protein>
    <submittedName>
        <fullName evidence="1">Uncharacterized protein</fullName>
    </submittedName>
</protein>